<keyword evidence="9" id="KW-1185">Reference proteome</keyword>
<comment type="caution">
    <text evidence="8">The sequence shown here is derived from an EMBL/GenBank/DDBJ whole genome shotgun (WGS) entry which is preliminary data.</text>
</comment>
<sequence length="93" mass="10528">MRGLMSDHQGQMIYLLIQSNLREGLSLTKYIISFYGARKGVVDIAVRTPDAGYLMRRLFEVVQPIVVREQIVAPSVVFSVSPRLIQGAYKPFK</sequence>
<dbReference type="Pfam" id="PF04998">
    <property type="entry name" value="RNA_pol_Rpb1_5"/>
    <property type="match status" value="1"/>
</dbReference>
<protein>
    <recommendedName>
        <fullName evidence="1">DNA-directed RNA polymerase</fullName>
        <ecNumber evidence="1">2.7.7.6</ecNumber>
    </recommendedName>
</protein>
<feature type="domain" description="RNA polymerase Rpb1" evidence="7">
    <location>
        <begin position="24"/>
        <end position="70"/>
    </location>
</feature>
<proteinExistence type="predicted"/>
<evidence type="ECO:0000256" key="1">
    <source>
        <dbReference type="ARBA" id="ARBA00012418"/>
    </source>
</evidence>
<keyword evidence="2 8" id="KW-0240">DNA-directed RNA polymerase</keyword>
<dbReference type="GO" id="GO:0006351">
    <property type="term" value="P:DNA-templated transcription"/>
    <property type="evidence" value="ECO:0007669"/>
    <property type="project" value="InterPro"/>
</dbReference>
<dbReference type="GO" id="GO:0003677">
    <property type="term" value="F:DNA binding"/>
    <property type="evidence" value="ECO:0007669"/>
    <property type="project" value="InterPro"/>
</dbReference>
<dbReference type="EMBL" id="BMAC01000557">
    <property type="protein sequence ID" value="GFP99136.1"/>
    <property type="molecule type" value="Genomic_DNA"/>
</dbReference>
<evidence type="ECO:0000313" key="8">
    <source>
        <dbReference type="EMBL" id="GFP99136.1"/>
    </source>
</evidence>
<dbReference type="GO" id="GO:0003899">
    <property type="term" value="F:DNA-directed RNA polymerase activity"/>
    <property type="evidence" value="ECO:0007669"/>
    <property type="project" value="UniProtKB-EC"/>
</dbReference>
<dbReference type="InterPro" id="IPR007081">
    <property type="entry name" value="RNA_pol_Rpb1_5"/>
</dbReference>
<gene>
    <name evidence="8" type="ORF">PHJA_002057500</name>
</gene>
<evidence type="ECO:0000313" key="9">
    <source>
        <dbReference type="Proteomes" id="UP000653305"/>
    </source>
</evidence>
<dbReference type="SUPFAM" id="SSF64484">
    <property type="entry name" value="beta and beta-prime subunits of DNA dependent RNA-polymerase"/>
    <property type="match status" value="1"/>
</dbReference>
<evidence type="ECO:0000256" key="5">
    <source>
        <dbReference type="ARBA" id="ARBA00022833"/>
    </source>
</evidence>
<dbReference type="InterPro" id="IPR038120">
    <property type="entry name" value="Rpb1_funnel_sf"/>
</dbReference>
<name>A0A830CIM2_9LAMI</name>
<keyword evidence="3" id="KW-0808">Transferase</keyword>
<keyword evidence="5" id="KW-0862">Zinc</keyword>
<keyword evidence="4" id="KW-0548">Nucleotidyltransferase</keyword>
<dbReference type="EC" id="2.7.7.6" evidence="1"/>
<dbReference type="PANTHER" id="PTHR48443:SF1">
    <property type="entry name" value="DNA-DIRECTED RNA POLYMERASE SUBUNIT BETA"/>
    <property type="match status" value="1"/>
</dbReference>
<organism evidence="8 9">
    <name type="scientific">Phtheirospermum japonicum</name>
    <dbReference type="NCBI Taxonomy" id="374723"/>
    <lineage>
        <taxon>Eukaryota</taxon>
        <taxon>Viridiplantae</taxon>
        <taxon>Streptophyta</taxon>
        <taxon>Embryophyta</taxon>
        <taxon>Tracheophyta</taxon>
        <taxon>Spermatophyta</taxon>
        <taxon>Magnoliopsida</taxon>
        <taxon>eudicotyledons</taxon>
        <taxon>Gunneridae</taxon>
        <taxon>Pentapetalae</taxon>
        <taxon>asterids</taxon>
        <taxon>lamiids</taxon>
        <taxon>Lamiales</taxon>
        <taxon>Orobanchaceae</taxon>
        <taxon>Orobanchaceae incertae sedis</taxon>
        <taxon>Phtheirospermum</taxon>
    </lineage>
</organism>
<evidence type="ECO:0000256" key="3">
    <source>
        <dbReference type="ARBA" id="ARBA00022679"/>
    </source>
</evidence>
<keyword evidence="6" id="KW-0804">Transcription</keyword>
<dbReference type="OrthoDB" id="900379at2759"/>
<dbReference type="Proteomes" id="UP000653305">
    <property type="component" value="Unassembled WGS sequence"/>
</dbReference>
<dbReference type="Gene3D" id="1.10.132.30">
    <property type="match status" value="1"/>
</dbReference>
<reference evidence="8" key="1">
    <citation type="submission" date="2020-07" db="EMBL/GenBank/DDBJ databases">
        <title>Ethylene signaling mediates host invasion by parasitic plants.</title>
        <authorList>
            <person name="Yoshida S."/>
        </authorList>
    </citation>
    <scope>NUCLEOTIDE SEQUENCE</scope>
    <source>
        <strain evidence="8">Okayama</strain>
    </source>
</reference>
<accession>A0A830CIM2</accession>
<dbReference type="GO" id="GO:0000428">
    <property type="term" value="C:DNA-directed RNA polymerase complex"/>
    <property type="evidence" value="ECO:0007669"/>
    <property type="project" value="UniProtKB-KW"/>
</dbReference>
<dbReference type="PANTHER" id="PTHR48443">
    <property type="entry name" value="DNA-DIRECTED RNA POLYMERASE SUBUNIT BETA"/>
    <property type="match status" value="1"/>
</dbReference>
<dbReference type="AlphaFoldDB" id="A0A830CIM2"/>
<evidence type="ECO:0000256" key="4">
    <source>
        <dbReference type="ARBA" id="ARBA00022695"/>
    </source>
</evidence>
<evidence type="ECO:0000259" key="7">
    <source>
        <dbReference type="Pfam" id="PF04998"/>
    </source>
</evidence>
<evidence type="ECO:0000256" key="6">
    <source>
        <dbReference type="ARBA" id="ARBA00023163"/>
    </source>
</evidence>
<evidence type="ECO:0000256" key="2">
    <source>
        <dbReference type="ARBA" id="ARBA00022478"/>
    </source>
</evidence>